<dbReference type="AlphaFoldDB" id="A0A2R6WGT6"/>
<evidence type="ECO:0008006" key="4">
    <source>
        <dbReference type="Google" id="ProtNLM"/>
    </source>
</evidence>
<organism evidence="2 3">
    <name type="scientific">Marchantia polymorpha</name>
    <name type="common">Common liverwort</name>
    <name type="synonym">Marchantia aquatica</name>
    <dbReference type="NCBI Taxonomy" id="3197"/>
    <lineage>
        <taxon>Eukaryota</taxon>
        <taxon>Viridiplantae</taxon>
        <taxon>Streptophyta</taxon>
        <taxon>Embryophyta</taxon>
        <taxon>Marchantiophyta</taxon>
        <taxon>Marchantiopsida</taxon>
        <taxon>Marchantiidae</taxon>
        <taxon>Marchantiales</taxon>
        <taxon>Marchantiaceae</taxon>
        <taxon>Marchantia</taxon>
    </lineage>
</organism>
<dbReference type="Gramene" id="Mp5g12740.1">
    <property type="protein sequence ID" value="Mp5g12740.1.cds1"/>
    <property type="gene ID" value="Mp5g12740"/>
</dbReference>
<gene>
    <name evidence="2" type="ORF">MARPO_0092s0034</name>
</gene>
<dbReference type="Proteomes" id="UP000244005">
    <property type="component" value="Unassembled WGS sequence"/>
</dbReference>
<feature type="region of interest" description="Disordered" evidence="1">
    <location>
        <begin position="48"/>
        <end position="85"/>
    </location>
</feature>
<sequence length="85" mass="9448">MAKSCTKAYCLSCRKKTAMRKPKLVKMKKGQRLAGSCKKCSTKTSLIVGKNHRLVTKKPREKSKAKSREKDEGNSQASSEESQEG</sequence>
<feature type="compositionally biased region" description="Polar residues" evidence="1">
    <location>
        <begin position="74"/>
        <end position="85"/>
    </location>
</feature>
<evidence type="ECO:0000256" key="1">
    <source>
        <dbReference type="SAM" id="MobiDB-lite"/>
    </source>
</evidence>
<dbReference type="EMBL" id="KZ772764">
    <property type="protein sequence ID" value="PTQ33068.1"/>
    <property type="molecule type" value="Genomic_DNA"/>
</dbReference>
<evidence type="ECO:0000313" key="2">
    <source>
        <dbReference type="EMBL" id="PTQ33068.1"/>
    </source>
</evidence>
<proteinExistence type="predicted"/>
<evidence type="ECO:0000313" key="3">
    <source>
        <dbReference type="Proteomes" id="UP000244005"/>
    </source>
</evidence>
<reference evidence="3" key="1">
    <citation type="journal article" date="2017" name="Cell">
        <title>Insights into land plant evolution garnered from the Marchantia polymorpha genome.</title>
        <authorList>
            <person name="Bowman J.L."/>
            <person name="Kohchi T."/>
            <person name="Yamato K.T."/>
            <person name="Jenkins J."/>
            <person name="Shu S."/>
            <person name="Ishizaki K."/>
            <person name="Yamaoka S."/>
            <person name="Nishihama R."/>
            <person name="Nakamura Y."/>
            <person name="Berger F."/>
            <person name="Adam C."/>
            <person name="Aki S.S."/>
            <person name="Althoff F."/>
            <person name="Araki T."/>
            <person name="Arteaga-Vazquez M.A."/>
            <person name="Balasubrmanian S."/>
            <person name="Barry K."/>
            <person name="Bauer D."/>
            <person name="Boehm C.R."/>
            <person name="Briginshaw L."/>
            <person name="Caballero-Perez J."/>
            <person name="Catarino B."/>
            <person name="Chen F."/>
            <person name="Chiyoda S."/>
            <person name="Chovatia M."/>
            <person name="Davies K.M."/>
            <person name="Delmans M."/>
            <person name="Demura T."/>
            <person name="Dierschke T."/>
            <person name="Dolan L."/>
            <person name="Dorantes-Acosta A.E."/>
            <person name="Eklund D.M."/>
            <person name="Florent S.N."/>
            <person name="Flores-Sandoval E."/>
            <person name="Fujiyama A."/>
            <person name="Fukuzawa H."/>
            <person name="Galik B."/>
            <person name="Grimanelli D."/>
            <person name="Grimwood J."/>
            <person name="Grossniklaus U."/>
            <person name="Hamada T."/>
            <person name="Haseloff J."/>
            <person name="Hetherington A.J."/>
            <person name="Higo A."/>
            <person name="Hirakawa Y."/>
            <person name="Hundley H.N."/>
            <person name="Ikeda Y."/>
            <person name="Inoue K."/>
            <person name="Inoue S.I."/>
            <person name="Ishida S."/>
            <person name="Jia Q."/>
            <person name="Kakita M."/>
            <person name="Kanazawa T."/>
            <person name="Kawai Y."/>
            <person name="Kawashima T."/>
            <person name="Kennedy M."/>
            <person name="Kinose K."/>
            <person name="Kinoshita T."/>
            <person name="Kohara Y."/>
            <person name="Koide E."/>
            <person name="Komatsu K."/>
            <person name="Kopischke S."/>
            <person name="Kubo M."/>
            <person name="Kyozuka J."/>
            <person name="Lagercrantz U."/>
            <person name="Lin S.S."/>
            <person name="Lindquist E."/>
            <person name="Lipzen A.M."/>
            <person name="Lu C.W."/>
            <person name="De Luna E."/>
            <person name="Martienssen R.A."/>
            <person name="Minamino N."/>
            <person name="Mizutani M."/>
            <person name="Mizutani M."/>
            <person name="Mochizuki N."/>
            <person name="Monte I."/>
            <person name="Mosher R."/>
            <person name="Nagasaki H."/>
            <person name="Nakagami H."/>
            <person name="Naramoto S."/>
            <person name="Nishitani K."/>
            <person name="Ohtani M."/>
            <person name="Okamoto T."/>
            <person name="Okumura M."/>
            <person name="Phillips J."/>
            <person name="Pollak B."/>
            <person name="Reinders A."/>
            <person name="Rovekamp M."/>
            <person name="Sano R."/>
            <person name="Sawa S."/>
            <person name="Schmid M.W."/>
            <person name="Shirakawa M."/>
            <person name="Solano R."/>
            <person name="Spunde A."/>
            <person name="Suetsugu N."/>
            <person name="Sugano S."/>
            <person name="Sugiyama A."/>
            <person name="Sun R."/>
            <person name="Suzuki Y."/>
            <person name="Takenaka M."/>
            <person name="Takezawa D."/>
            <person name="Tomogane H."/>
            <person name="Tsuzuki M."/>
            <person name="Ueda T."/>
            <person name="Umeda M."/>
            <person name="Ward J.M."/>
            <person name="Watanabe Y."/>
            <person name="Yazaki K."/>
            <person name="Yokoyama R."/>
            <person name="Yoshitake Y."/>
            <person name="Yotsui I."/>
            <person name="Zachgo S."/>
            <person name="Schmutz J."/>
        </authorList>
    </citation>
    <scope>NUCLEOTIDE SEQUENCE [LARGE SCALE GENOMIC DNA]</scope>
    <source>
        <strain evidence="3">Tak-1</strain>
    </source>
</reference>
<feature type="compositionally biased region" description="Basic and acidic residues" evidence="1">
    <location>
        <begin position="62"/>
        <end position="73"/>
    </location>
</feature>
<protein>
    <recommendedName>
        <fullName evidence="4">DUF5679 domain-containing protein</fullName>
    </recommendedName>
</protein>
<accession>A0A2R6WGT6</accession>
<feature type="compositionally biased region" description="Basic residues" evidence="1">
    <location>
        <begin position="50"/>
        <end position="61"/>
    </location>
</feature>
<keyword evidence="3" id="KW-1185">Reference proteome</keyword>
<name>A0A2R6WGT6_MARPO</name>